<dbReference type="AlphaFoldDB" id="A0A0D3D8M6"/>
<organism evidence="1 2">
    <name type="scientific">Brassica oleracea var. oleracea</name>
    <dbReference type="NCBI Taxonomy" id="109376"/>
    <lineage>
        <taxon>Eukaryota</taxon>
        <taxon>Viridiplantae</taxon>
        <taxon>Streptophyta</taxon>
        <taxon>Embryophyta</taxon>
        <taxon>Tracheophyta</taxon>
        <taxon>Spermatophyta</taxon>
        <taxon>Magnoliopsida</taxon>
        <taxon>eudicotyledons</taxon>
        <taxon>Gunneridae</taxon>
        <taxon>Pentapetalae</taxon>
        <taxon>rosids</taxon>
        <taxon>malvids</taxon>
        <taxon>Brassicales</taxon>
        <taxon>Brassicaceae</taxon>
        <taxon>Brassiceae</taxon>
        <taxon>Brassica</taxon>
    </lineage>
</organism>
<reference evidence="1 2" key="1">
    <citation type="journal article" date="2014" name="Genome Biol.">
        <title>Transcriptome and methylome profiling reveals relics of genome dominance in the mesopolyploid Brassica oleracea.</title>
        <authorList>
            <person name="Parkin I.A."/>
            <person name="Koh C."/>
            <person name="Tang H."/>
            <person name="Robinson S.J."/>
            <person name="Kagale S."/>
            <person name="Clarke W.E."/>
            <person name="Town C.D."/>
            <person name="Nixon J."/>
            <person name="Krishnakumar V."/>
            <person name="Bidwell S.L."/>
            <person name="Denoeud F."/>
            <person name="Belcram H."/>
            <person name="Links M.G."/>
            <person name="Just J."/>
            <person name="Clarke C."/>
            <person name="Bender T."/>
            <person name="Huebert T."/>
            <person name="Mason A.S."/>
            <person name="Pires J.C."/>
            <person name="Barker G."/>
            <person name="Moore J."/>
            <person name="Walley P.G."/>
            <person name="Manoli S."/>
            <person name="Batley J."/>
            <person name="Edwards D."/>
            <person name="Nelson M.N."/>
            <person name="Wang X."/>
            <person name="Paterson A.H."/>
            <person name="King G."/>
            <person name="Bancroft I."/>
            <person name="Chalhoub B."/>
            <person name="Sharpe A.G."/>
        </authorList>
    </citation>
    <scope>NUCLEOTIDE SEQUENCE</scope>
    <source>
        <strain evidence="1 2">cv. TO1000</strain>
    </source>
</reference>
<dbReference type="Pfam" id="PF04827">
    <property type="entry name" value="Plant_tran"/>
    <property type="match status" value="1"/>
</dbReference>
<protein>
    <recommendedName>
        <fullName evidence="3">DDE Tnp4 domain-containing protein</fullName>
    </recommendedName>
</protein>
<dbReference type="InterPro" id="IPR006912">
    <property type="entry name" value="Harbinger_derived_prot"/>
</dbReference>
<dbReference type="HOGENOM" id="CLU_1221197_0_0_1"/>
<dbReference type="Gramene" id="Bo7g065430.1">
    <property type="protein sequence ID" value="Bo7g065430.1"/>
    <property type="gene ID" value="Bo7g065430"/>
</dbReference>
<evidence type="ECO:0000313" key="1">
    <source>
        <dbReference type="EnsemblPlants" id="Bo7g065430.1"/>
    </source>
</evidence>
<dbReference type="PANTHER" id="PTHR47150:SF5">
    <property type="entry name" value="OS07G0546750 PROTEIN"/>
    <property type="match status" value="1"/>
</dbReference>
<dbReference type="STRING" id="109376.A0A0D3D8M6"/>
<dbReference type="PANTHER" id="PTHR47150">
    <property type="entry name" value="OS12G0169200 PROTEIN"/>
    <property type="match status" value="1"/>
</dbReference>
<keyword evidence="2" id="KW-1185">Reference proteome</keyword>
<proteinExistence type="predicted"/>
<name>A0A0D3D8M6_BRAOL</name>
<reference evidence="1" key="2">
    <citation type="submission" date="2015-03" db="UniProtKB">
        <authorList>
            <consortium name="EnsemblPlants"/>
        </authorList>
    </citation>
    <scope>IDENTIFICATION</scope>
</reference>
<dbReference type="EnsemblPlants" id="Bo7g065430.1">
    <property type="protein sequence ID" value="Bo7g065430.1"/>
    <property type="gene ID" value="Bo7g065430"/>
</dbReference>
<evidence type="ECO:0008006" key="3">
    <source>
        <dbReference type="Google" id="ProtNLM"/>
    </source>
</evidence>
<accession>A0A0D3D8M6</accession>
<evidence type="ECO:0000313" key="2">
    <source>
        <dbReference type="Proteomes" id="UP000032141"/>
    </source>
</evidence>
<dbReference type="Proteomes" id="UP000032141">
    <property type="component" value="Chromosome C7"/>
</dbReference>
<sequence length="227" mass="26425">MISRTNLVDSVLHFVSVNSRRVAPRRSRVRFLPSLPFISRHLFPRFSLPRGSLATSISSLSRRRIYLHGDSLATLLLSRGGSVWTAHREDPWSHRQCFTEYEGEEGPKHYLFAKTQESVRKDVERAFGVLQARFAVVKNPSNLWDKNKISNIMRACLILHNMIVEDERDADTVEEFQDHDFTFGVKKSTKHGDRIGRRKEVRDPHVHEQLKEDLIENIWEKFGHLPT</sequence>